<feature type="domain" description="NADP-dependent oxidoreductase" evidence="4">
    <location>
        <begin position="66"/>
        <end position="144"/>
    </location>
</feature>
<sequence>MTFGKAHSERYGKRSKEDAFQILDHLGEWMTERKDPDDIVLANEYARNNIPRPFSVCKGMEDAGMRDFERSIIPMCHQQGMMLCPYSVLGQGRPQTEEGYKEENNDDGRNFIPLSDHDKKVFGVLDQVANSKGCELLQVALAYVQLTKPGSK</sequence>
<keyword evidence="2" id="KW-0560">Oxidoreductase</keyword>
<keyword evidence="1" id="KW-0521">NADP</keyword>
<dbReference type="InterPro" id="IPR023210">
    <property type="entry name" value="NADP_OxRdtase_dom"/>
</dbReference>
<name>A0A364MVA1_STELY</name>
<dbReference type="GO" id="GO:0016491">
    <property type="term" value="F:oxidoreductase activity"/>
    <property type="evidence" value="ECO:0007669"/>
    <property type="project" value="UniProtKB-KW"/>
</dbReference>
<dbReference type="InterPro" id="IPR036812">
    <property type="entry name" value="NAD(P)_OxRdtase_dom_sf"/>
</dbReference>
<dbReference type="Gene3D" id="3.20.20.100">
    <property type="entry name" value="NADP-dependent oxidoreductase domain"/>
    <property type="match status" value="1"/>
</dbReference>
<comment type="caution">
    <text evidence="5">The sequence shown here is derived from an EMBL/GenBank/DDBJ whole genome shotgun (WGS) entry which is preliminary data.</text>
</comment>
<gene>
    <name evidence="5" type="ORF">DDE83_007911</name>
</gene>
<dbReference type="PANTHER" id="PTHR43364:SF7">
    <property type="entry name" value="NADP-DEPENDENT OXIDOREDUCTASE DOMAIN-CONTAINING PROTEIN-RELATED"/>
    <property type="match status" value="1"/>
</dbReference>
<dbReference type="Pfam" id="PF00248">
    <property type="entry name" value="Aldo_ket_red"/>
    <property type="match status" value="1"/>
</dbReference>
<evidence type="ECO:0000259" key="4">
    <source>
        <dbReference type="Pfam" id="PF00248"/>
    </source>
</evidence>
<dbReference type="STRING" id="183478.A0A364MVA1"/>
<comment type="similarity">
    <text evidence="3">Belongs to the aldo/keto reductase family. Aldo/keto reductase 2 subfamily.</text>
</comment>
<dbReference type="AlphaFoldDB" id="A0A364MVA1"/>
<protein>
    <submittedName>
        <fullName evidence="5">Sterigmatocystin biosynthesis dehydrogenase stcV</fullName>
    </submittedName>
</protein>
<evidence type="ECO:0000313" key="5">
    <source>
        <dbReference type="EMBL" id="RAR04267.1"/>
    </source>
</evidence>
<evidence type="ECO:0000256" key="2">
    <source>
        <dbReference type="ARBA" id="ARBA00023002"/>
    </source>
</evidence>
<accession>A0A364MVA1</accession>
<reference evidence="6" key="1">
    <citation type="submission" date="2018-05" db="EMBL/GenBank/DDBJ databases">
        <title>Draft genome sequence of Stemphylium lycopersici strain CIDEFI 213.</title>
        <authorList>
            <person name="Medina R."/>
            <person name="Franco M.E.E."/>
            <person name="Lucentini C.G."/>
            <person name="Saparrat M.C.N."/>
            <person name="Balatti P.A."/>
        </authorList>
    </citation>
    <scope>NUCLEOTIDE SEQUENCE [LARGE SCALE GENOMIC DNA]</scope>
    <source>
        <strain evidence="6">CIDEFI 213</strain>
    </source>
</reference>
<dbReference type="SUPFAM" id="SSF51430">
    <property type="entry name" value="NAD(P)-linked oxidoreductase"/>
    <property type="match status" value="1"/>
</dbReference>
<dbReference type="InterPro" id="IPR050523">
    <property type="entry name" value="AKR_Detox_Biosynth"/>
</dbReference>
<organism evidence="5 6">
    <name type="scientific">Stemphylium lycopersici</name>
    <name type="common">Tomato gray leaf spot disease fungus</name>
    <name type="synonym">Thyrospora lycopersici</name>
    <dbReference type="NCBI Taxonomy" id="183478"/>
    <lineage>
        <taxon>Eukaryota</taxon>
        <taxon>Fungi</taxon>
        <taxon>Dikarya</taxon>
        <taxon>Ascomycota</taxon>
        <taxon>Pezizomycotina</taxon>
        <taxon>Dothideomycetes</taxon>
        <taxon>Pleosporomycetidae</taxon>
        <taxon>Pleosporales</taxon>
        <taxon>Pleosporineae</taxon>
        <taxon>Pleosporaceae</taxon>
        <taxon>Stemphylium</taxon>
    </lineage>
</organism>
<dbReference type="Proteomes" id="UP000249619">
    <property type="component" value="Unassembled WGS sequence"/>
</dbReference>
<evidence type="ECO:0000256" key="1">
    <source>
        <dbReference type="ARBA" id="ARBA00022857"/>
    </source>
</evidence>
<dbReference type="EMBL" id="QGDH01000159">
    <property type="protein sequence ID" value="RAR04267.1"/>
    <property type="molecule type" value="Genomic_DNA"/>
</dbReference>
<dbReference type="PANTHER" id="PTHR43364">
    <property type="entry name" value="NADH-SPECIFIC METHYLGLYOXAL REDUCTASE-RELATED"/>
    <property type="match status" value="1"/>
</dbReference>
<proteinExistence type="inferred from homology"/>
<keyword evidence="6" id="KW-1185">Reference proteome</keyword>
<evidence type="ECO:0000256" key="3">
    <source>
        <dbReference type="ARBA" id="ARBA00038157"/>
    </source>
</evidence>
<evidence type="ECO:0000313" key="6">
    <source>
        <dbReference type="Proteomes" id="UP000249619"/>
    </source>
</evidence>
<dbReference type="OrthoDB" id="48988at2759"/>